<dbReference type="InterPro" id="IPR037914">
    <property type="entry name" value="SpoVT-AbrB_sf"/>
</dbReference>
<evidence type="ECO:0000259" key="8">
    <source>
        <dbReference type="PROSITE" id="PS51740"/>
    </source>
</evidence>
<dbReference type="InterPro" id="IPR007159">
    <property type="entry name" value="SpoVT-AbrB_dom"/>
</dbReference>
<evidence type="ECO:0000256" key="6">
    <source>
        <dbReference type="ARBA" id="ARBA00023163"/>
    </source>
</evidence>
<dbReference type="InterPro" id="IPR038619">
    <property type="entry name" value="MraZ_sf"/>
</dbReference>
<comment type="subcellular location">
    <subcellularLocation>
        <location evidence="7">Cytoplasm</location>
        <location evidence="7">Nucleoid</location>
    </subcellularLocation>
</comment>
<dbReference type="InterPro" id="IPR020603">
    <property type="entry name" value="MraZ_dom"/>
</dbReference>
<dbReference type="PANTHER" id="PTHR34701:SF1">
    <property type="entry name" value="TRANSCRIPTIONAL REGULATOR MRAZ"/>
    <property type="match status" value="1"/>
</dbReference>
<dbReference type="Pfam" id="PF02381">
    <property type="entry name" value="MraZ"/>
    <property type="match status" value="2"/>
</dbReference>
<dbReference type="InterPro" id="IPR035644">
    <property type="entry name" value="MraZ_C"/>
</dbReference>
<keyword evidence="10" id="KW-1185">Reference proteome</keyword>
<sequence>MGKKRATYTDIFEHAFDEKGRITVPSEWRQEGYDSRLFVFPSKFHHLKVYPESWMEEIHQKIETLRLQDPIRQQLELLAQISQAVSWDQQGRISIKERLRKHSQIGKEAVLVGRLDHFEIWDQRKWQEETAGKSTSFEEAIEGMGL</sequence>
<dbReference type="PANTHER" id="PTHR34701">
    <property type="entry name" value="TRANSCRIPTIONAL REGULATOR MRAZ"/>
    <property type="match status" value="1"/>
</dbReference>
<evidence type="ECO:0000256" key="2">
    <source>
        <dbReference type="ARBA" id="ARBA00022490"/>
    </source>
</evidence>
<feature type="domain" description="SpoVT-AbrB" evidence="8">
    <location>
        <begin position="11"/>
        <end position="54"/>
    </location>
</feature>
<evidence type="ECO:0000256" key="3">
    <source>
        <dbReference type="ARBA" id="ARBA00022737"/>
    </source>
</evidence>
<evidence type="ECO:0000313" key="9">
    <source>
        <dbReference type="EMBL" id="CAI9086036.1"/>
    </source>
</evidence>
<keyword evidence="6 7" id="KW-0804">Transcription</keyword>
<accession>A0ABM9IEC5</accession>
<feature type="domain" description="SpoVT-AbrB" evidence="8">
    <location>
        <begin position="82"/>
        <end position="125"/>
    </location>
</feature>
<dbReference type="PROSITE" id="PS51740">
    <property type="entry name" value="SPOVT_ABRB"/>
    <property type="match status" value="2"/>
</dbReference>
<dbReference type="HAMAP" id="MF_01008">
    <property type="entry name" value="MraZ"/>
    <property type="match status" value="1"/>
</dbReference>
<evidence type="ECO:0000256" key="5">
    <source>
        <dbReference type="ARBA" id="ARBA00023125"/>
    </source>
</evidence>
<proteinExistence type="inferred from homology"/>
<keyword evidence="5 7" id="KW-0238">DNA-binding</keyword>
<dbReference type="CDD" id="cd16321">
    <property type="entry name" value="MraZ_C"/>
    <property type="match status" value="1"/>
</dbReference>
<name>A0ABM9IEC5_9BACT</name>
<evidence type="ECO:0000256" key="7">
    <source>
        <dbReference type="HAMAP-Rule" id="MF_01008"/>
    </source>
</evidence>
<reference evidence="9" key="1">
    <citation type="submission" date="2023-03" db="EMBL/GenBank/DDBJ databases">
        <authorList>
            <person name="Cremers G."/>
            <person name="Picone N."/>
        </authorList>
    </citation>
    <scope>NUCLEOTIDE SEQUENCE</scope>
    <source>
        <strain evidence="9">Sample_alias</strain>
    </source>
</reference>
<dbReference type="CDD" id="cd16320">
    <property type="entry name" value="MraZ_N"/>
    <property type="match status" value="1"/>
</dbReference>
<dbReference type="InterPro" id="IPR003444">
    <property type="entry name" value="MraZ"/>
</dbReference>
<evidence type="ECO:0000256" key="1">
    <source>
        <dbReference type="ARBA" id="ARBA00013860"/>
    </source>
</evidence>
<dbReference type="EMBL" id="OX458932">
    <property type="protein sequence ID" value="CAI9086036.1"/>
    <property type="molecule type" value="Genomic_DNA"/>
</dbReference>
<keyword evidence="2 7" id="KW-0963">Cytoplasm</keyword>
<organism evidence="9 10">
    <name type="scientific">Candidatus Methylacidiphilum fumarolicum</name>
    <dbReference type="NCBI Taxonomy" id="591154"/>
    <lineage>
        <taxon>Bacteria</taxon>
        <taxon>Pseudomonadati</taxon>
        <taxon>Verrucomicrobiota</taxon>
        <taxon>Methylacidiphilae</taxon>
        <taxon>Methylacidiphilales</taxon>
        <taxon>Methylacidiphilaceae</taxon>
        <taxon>Methylacidiphilum (ex Ratnadevi et al. 2023)</taxon>
    </lineage>
</organism>
<keyword evidence="4 7" id="KW-0805">Transcription regulation</keyword>
<keyword evidence="3" id="KW-0677">Repeat</keyword>
<comment type="subunit">
    <text evidence="7">Forms oligomers.</text>
</comment>
<gene>
    <name evidence="7 9" type="primary">mraZ</name>
    <name evidence="9" type="ORF">MFUM_1707</name>
</gene>
<dbReference type="Gene3D" id="3.40.1550.20">
    <property type="entry name" value="Transcriptional regulator MraZ domain"/>
    <property type="match status" value="1"/>
</dbReference>
<dbReference type="RefSeq" id="WP_009058409.1">
    <property type="nucleotide sequence ID" value="NZ_JAHXRZ010000014.1"/>
</dbReference>
<comment type="similarity">
    <text evidence="7">Belongs to the MraZ family.</text>
</comment>
<dbReference type="SUPFAM" id="SSF89447">
    <property type="entry name" value="AbrB/MazE/MraZ-like"/>
    <property type="match status" value="1"/>
</dbReference>
<dbReference type="Proteomes" id="UP001161497">
    <property type="component" value="Chromosome"/>
</dbReference>
<dbReference type="InterPro" id="IPR035642">
    <property type="entry name" value="MraZ_N"/>
</dbReference>
<evidence type="ECO:0000313" key="10">
    <source>
        <dbReference type="Proteomes" id="UP001161497"/>
    </source>
</evidence>
<protein>
    <recommendedName>
        <fullName evidence="1 7">Transcriptional regulator MraZ</fullName>
    </recommendedName>
</protein>
<evidence type="ECO:0000256" key="4">
    <source>
        <dbReference type="ARBA" id="ARBA00023015"/>
    </source>
</evidence>